<feature type="binding site" evidence="6">
    <location>
        <position position="59"/>
    </location>
    <ligand>
        <name>substrate</name>
    </ligand>
</feature>
<dbReference type="Proteomes" id="UP000253250">
    <property type="component" value="Unassembled WGS sequence"/>
</dbReference>
<feature type="site" description="Could be important to modulate the pK values of the two catalytic cysteine residues" evidence="6">
    <location>
        <position position="154"/>
    </location>
</feature>
<proteinExistence type="inferred from homology"/>
<evidence type="ECO:0000256" key="4">
    <source>
        <dbReference type="ARBA" id="ARBA00023154"/>
    </source>
</evidence>
<feature type="binding site" evidence="6">
    <location>
        <position position="6"/>
    </location>
    <ligand>
        <name>substrate</name>
    </ligand>
</feature>
<protein>
    <recommendedName>
        <fullName evidence="6 7">Diaminopimelate epimerase</fullName>
        <shortName evidence="6">DAP epimerase</shortName>
        <ecNumber evidence="6 7">5.1.1.7</ecNumber>
    </recommendedName>
    <alternativeName>
        <fullName evidence="6">PLP-independent amino acid racemase</fullName>
    </alternativeName>
</protein>
<comment type="pathway">
    <text evidence="6">Amino-acid biosynthesis; L-lysine biosynthesis via DAP pathway; DL-2,6-diaminopimelate from LL-2,6-diaminopimelate: step 1/1.</text>
</comment>
<reference evidence="8 9" key="1">
    <citation type="submission" date="2018-02" db="EMBL/GenBank/DDBJ databases">
        <title>Insights into the biology of acidophilic members of the Acidiferrobacteraceae family derived from comparative genomic analyses.</title>
        <authorList>
            <person name="Issotta F."/>
            <person name="Thyssen C."/>
            <person name="Mena C."/>
            <person name="Moya A."/>
            <person name="Bellenberg S."/>
            <person name="Sproer C."/>
            <person name="Covarrubias P.C."/>
            <person name="Sand W."/>
            <person name="Quatrini R."/>
            <person name="Vera M."/>
        </authorList>
    </citation>
    <scope>NUCLEOTIDE SEQUENCE [LARGE SCALE GENOMIC DNA]</scope>
    <source>
        <strain evidence="9">m-1</strain>
    </source>
</reference>
<dbReference type="PANTHER" id="PTHR31689">
    <property type="entry name" value="DIAMINOPIMELATE EPIMERASE, CHLOROPLASTIC"/>
    <property type="match status" value="1"/>
</dbReference>
<dbReference type="PANTHER" id="PTHR31689:SF0">
    <property type="entry name" value="DIAMINOPIMELATE EPIMERASE"/>
    <property type="match status" value="1"/>
</dbReference>
<dbReference type="InterPro" id="IPR001653">
    <property type="entry name" value="DAP_epimerase_DapF"/>
</dbReference>
<sequence length="277" mass="30296">MHGLGNDFVVLDAMAGTPDLTPERIRRLADRHFGVGCDQVLVVLPSTEPGIDFGYRIFNADGREVQQCGNGARCFARYVRDEGLSAKETLTVRTMGGVITLTLQDDGDVVVNMGHVRWDPTAVPFVAEHEQRQYALDIGGRSVDVSVLSLGNPHAVQIVADVERAAVDVEGPLIERHARFPEGVNVGFMQIIDRRTIRLRVHERGAGETLACGSGACAAVVAGRERGLLDDEVQVHLRGGRLYVRYDGAGPVWMRGPAQRVYEGRLSEQGWGRETVE</sequence>
<feature type="binding site" evidence="6">
    <location>
        <position position="152"/>
    </location>
    <ligand>
        <name>substrate</name>
    </ligand>
</feature>
<dbReference type="Gene3D" id="3.10.310.10">
    <property type="entry name" value="Diaminopimelate Epimerase, Chain A, domain 1"/>
    <property type="match status" value="2"/>
</dbReference>
<feature type="binding site" evidence="6">
    <location>
        <position position="185"/>
    </location>
    <ligand>
        <name>substrate</name>
    </ligand>
</feature>
<keyword evidence="5 6" id="KW-0413">Isomerase</keyword>
<feature type="site" description="Could be important to modulate the pK values of the two catalytic cysteine residues" evidence="6">
    <location>
        <position position="203"/>
    </location>
</feature>
<feature type="binding site" evidence="6">
    <location>
        <position position="39"/>
    </location>
    <ligand>
        <name>substrate</name>
    </ligand>
</feature>
<evidence type="ECO:0000256" key="2">
    <source>
        <dbReference type="ARBA" id="ARBA00022490"/>
    </source>
</evidence>
<dbReference type="HAMAP" id="MF_00197">
    <property type="entry name" value="DAP_epimerase"/>
    <property type="match status" value="1"/>
</dbReference>
<evidence type="ECO:0000313" key="9">
    <source>
        <dbReference type="Proteomes" id="UP000253250"/>
    </source>
</evidence>
<name>A0A368HJG4_9GAMM</name>
<evidence type="ECO:0000256" key="5">
    <source>
        <dbReference type="ARBA" id="ARBA00023235"/>
    </source>
</evidence>
<dbReference type="Pfam" id="PF01678">
    <property type="entry name" value="DAP_epimerase"/>
    <property type="match status" value="2"/>
</dbReference>
<keyword evidence="4 6" id="KW-0457">Lysine biosynthesis</keyword>
<evidence type="ECO:0000256" key="7">
    <source>
        <dbReference type="NCBIfam" id="TIGR00652"/>
    </source>
</evidence>
<dbReference type="SUPFAM" id="SSF54506">
    <property type="entry name" value="Diaminopimelate epimerase-like"/>
    <property type="match status" value="1"/>
</dbReference>
<keyword evidence="2 6" id="KW-0963">Cytoplasm</keyword>
<keyword evidence="9" id="KW-1185">Reference proteome</keyword>
<comment type="catalytic activity">
    <reaction evidence="6">
        <text>(2S,6S)-2,6-diaminopimelate = meso-2,6-diaminopimelate</text>
        <dbReference type="Rhea" id="RHEA:15393"/>
        <dbReference type="ChEBI" id="CHEBI:57609"/>
        <dbReference type="ChEBI" id="CHEBI:57791"/>
        <dbReference type="EC" id="5.1.1.7"/>
    </reaction>
</comment>
<feature type="binding site" evidence="6">
    <location>
        <begin position="69"/>
        <end position="70"/>
    </location>
    <ligand>
        <name>substrate</name>
    </ligand>
</feature>
<keyword evidence="3 6" id="KW-0028">Amino-acid biosynthesis</keyword>
<dbReference type="GO" id="GO:0009089">
    <property type="term" value="P:lysine biosynthetic process via diaminopimelate"/>
    <property type="evidence" value="ECO:0007669"/>
    <property type="project" value="UniProtKB-UniRule"/>
</dbReference>
<feature type="binding site" evidence="6">
    <location>
        <begin position="203"/>
        <end position="204"/>
    </location>
    <ligand>
        <name>substrate</name>
    </ligand>
</feature>
<comment type="subcellular location">
    <subcellularLocation>
        <location evidence="6">Cytoplasm</location>
    </subcellularLocation>
</comment>
<comment type="similarity">
    <text evidence="1 6">Belongs to the diaminopimelate epimerase family.</text>
</comment>
<dbReference type="GO" id="GO:0005829">
    <property type="term" value="C:cytosol"/>
    <property type="evidence" value="ECO:0007669"/>
    <property type="project" value="TreeGrafter"/>
</dbReference>
<evidence type="ECO:0000256" key="3">
    <source>
        <dbReference type="ARBA" id="ARBA00022605"/>
    </source>
</evidence>
<dbReference type="FunFam" id="3.10.310.10:FF:000001">
    <property type="entry name" value="Diaminopimelate epimerase"/>
    <property type="match status" value="1"/>
</dbReference>
<dbReference type="NCBIfam" id="TIGR00652">
    <property type="entry name" value="DapF"/>
    <property type="match status" value="1"/>
</dbReference>
<evidence type="ECO:0000256" key="1">
    <source>
        <dbReference type="ARBA" id="ARBA00010219"/>
    </source>
</evidence>
<feature type="binding site" evidence="6">
    <location>
        <begin position="213"/>
        <end position="214"/>
    </location>
    <ligand>
        <name>substrate</name>
    </ligand>
</feature>
<feature type="active site" description="Proton acceptor" evidence="6">
    <location>
        <position position="212"/>
    </location>
</feature>
<dbReference type="GO" id="GO:0008837">
    <property type="term" value="F:diaminopimelate epimerase activity"/>
    <property type="evidence" value="ECO:0007669"/>
    <property type="project" value="UniProtKB-UniRule"/>
</dbReference>
<gene>
    <name evidence="6" type="primary">dapF</name>
    <name evidence="8" type="ORF">C4900_01910</name>
</gene>
<organism evidence="8 9">
    <name type="scientific">Acidiferrobacter thiooxydans</name>
    <dbReference type="NCBI Taxonomy" id="163359"/>
    <lineage>
        <taxon>Bacteria</taxon>
        <taxon>Pseudomonadati</taxon>
        <taxon>Pseudomonadota</taxon>
        <taxon>Gammaproteobacteria</taxon>
        <taxon>Acidiferrobacterales</taxon>
        <taxon>Acidiferrobacteraceae</taxon>
        <taxon>Acidiferrobacter</taxon>
    </lineage>
</organism>
<comment type="caution">
    <text evidence="8">The sequence shown here is derived from an EMBL/GenBank/DDBJ whole genome shotgun (WGS) entry which is preliminary data.</text>
</comment>
<evidence type="ECO:0000256" key="6">
    <source>
        <dbReference type="HAMAP-Rule" id="MF_00197"/>
    </source>
</evidence>
<comment type="subunit">
    <text evidence="6">Homodimer.</text>
</comment>
<accession>A0A368HJG4</accession>
<dbReference type="AlphaFoldDB" id="A0A368HJG4"/>
<feature type="active site" description="Proton donor" evidence="6">
    <location>
        <position position="68"/>
    </location>
</feature>
<dbReference type="EC" id="5.1.1.7" evidence="6 7"/>
<feature type="site" description="Important for dimerization" evidence="6">
    <location>
        <position position="262"/>
    </location>
</feature>
<comment type="function">
    <text evidence="6">Catalyzes the stereoinversion of LL-2,6-diaminopimelate (L,L-DAP) to meso-diaminopimelate (meso-DAP), a precursor of L-lysine and an essential component of the bacterial peptidoglycan.</text>
</comment>
<dbReference type="UniPathway" id="UPA00034">
    <property type="reaction ID" value="UER00025"/>
</dbReference>
<dbReference type="OrthoDB" id="9805408at2"/>
<dbReference type="EMBL" id="PSYR01000001">
    <property type="protein sequence ID" value="RCN59483.1"/>
    <property type="molecule type" value="Genomic_DNA"/>
</dbReference>
<evidence type="ECO:0000313" key="8">
    <source>
        <dbReference type="EMBL" id="RCN59483.1"/>
    </source>
</evidence>